<sequence>MFPADPTADEAVQIEALAFGIDWQQTTALQGLPGPLGMQGFLKPVGMVMRDANPVQRQGLKQVAFTDSKDFGVELTQQSVFDLAKQFLTQMLIHLPG</sequence>
<gene>
    <name evidence="1" type="ORF">WT44_30085</name>
</gene>
<dbReference type="AlphaFoldDB" id="A0A107YY95"/>
<dbReference type="KEGG" id="bstg:WT74_20185"/>
<dbReference type="EMBL" id="LPHB01000086">
    <property type="protein sequence ID" value="KWA53103.1"/>
    <property type="molecule type" value="Genomic_DNA"/>
</dbReference>
<organism evidence="1">
    <name type="scientific">Burkholderia stagnalis</name>
    <dbReference type="NCBI Taxonomy" id="1503054"/>
    <lineage>
        <taxon>Bacteria</taxon>
        <taxon>Pseudomonadati</taxon>
        <taxon>Pseudomonadota</taxon>
        <taxon>Betaproteobacteria</taxon>
        <taxon>Burkholderiales</taxon>
        <taxon>Burkholderiaceae</taxon>
        <taxon>Burkholderia</taxon>
        <taxon>Burkholderia cepacia complex</taxon>
    </lineage>
</organism>
<evidence type="ECO:0000313" key="2">
    <source>
        <dbReference type="Proteomes" id="UP000068603"/>
    </source>
</evidence>
<name>A0A107YY95_9BURK</name>
<proteinExistence type="predicted"/>
<dbReference type="STRING" id="1503054.WT74_20185"/>
<dbReference type="Proteomes" id="UP000068603">
    <property type="component" value="Unassembled WGS sequence"/>
</dbReference>
<protein>
    <submittedName>
        <fullName evidence="1">Uncharacterized protein</fullName>
    </submittedName>
</protein>
<evidence type="ECO:0000313" key="1">
    <source>
        <dbReference type="EMBL" id="KWA53103.1"/>
    </source>
</evidence>
<reference evidence="1 2" key="1">
    <citation type="submission" date="2015-11" db="EMBL/GenBank/DDBJ databases">
        <title>Expanding the genomic diversity of Burkholderia species for the development of highly accurate diagnostics.</title>
        <authorList>
            <person name="Sahl J."/>
            <person name="Keim P."/>
            <person name="Wagner D."/>
        </authorList>
    </citation>
    <scope>NUCLEOTIDE SEQUENCE [LARGE SCALE GENOMIC DNA]</scope>
    <source>
        <strain evidence="1 2">MSMB1960WGS</strain>
    </source>
</reference>
<comment type="caution">
    <text evidence="1">The sequence shown here is derived from an EMBL/GenBank/DDBJ whole genome shotgun (WGS) entry which is preliminary data.</text>
</comment>
<accession>A0A107YY95</accession>